<organism evidence="2 3">
    <name type="scientific">Vespula squamosa</name>
    <name type="common">Southern yellow jacket</name>
    <name type="synonym">Wasp</name>
    <dbReference type="NCBI Taxonomy" id="30214"/>
    <lineage>
        <taxon>Eukaryota</taxon>
        <taxon>Metazoa</taxon>
        <taxon>Ecdysozoa</taxon>
        <taxon>Arthropoda</taxon>
        <taxon>Hexapoda</taxon>
        <taxon>Insecta</taxon>
        <taxon>Pterygota</taxon>
        <taxon>Neoptera</taxon>
        <taxon>Endopterygota</taxon>
        <taxon>Hymenoptera</taxon>
        <taxon>Apocrita</taxon>
        <taxon>Aculeata</taxon>
        <taxon>Vespoidea</taxon>
        <taxon>Vespidae</taxon>
        <taxon>Vespinae</taxon>
        <taxon>Vespula</taxon>
    </lineage>
</organism>
<comment type="caution">
    <text evidence="2">The sequence shown here is derived from an EMBL/GenBank/DDBJ whole genome shotgun (WGS) entry which is preliminary data.</text>
</comment>
<sequence length="84" mass="9255">MYLIIDISLDNSRVALISRSNDQRNTGKGRFAFRKAEEQRTGFAYVGSEERREEGGEREGGEEGGSGGGGGGGCRQPPRQRHRR</sequence>
<reference evidence="2 3" key="1">
    <citation type="journal article" date="2024" name="Ann. Entomol. Soc. Am.">
        <title>Genomic analyses of the southern and eastern yellowjacket wasps (Hymenoptera: Vespidae) reveal evolutionary signatures of social life.</title>
        <authorList>
            <person name="Catto M.A."/>
            <person name="Caine P.B."/>
            <person name="Orr S.E."/>
            <person name="Hunt B.G."/>
            <person name="Goodisman M.A.D."/>
        </authorList>
    </citation>
    <scope>NUCLEOTIDE SEQUENCE [LARGE SCALE GENOMIC DNA]</scope>
    <source>
        <strain evidence="2">233</strain>
        <tissue evidence="2">Head and thorax</tissue>
    </source>
</reference>
<evidence type="ECO:0000313" key="2">
    <source>
        <dbReference type="EMBL" id="KAL2718613.1"/>
    </source>
</evidence>
<dbReference type="EMBL" id="JAUDFV010000152">
    <property type="protein sequence ID" value="KAL2718613.1"/>
    <property type="molecule type" value="Genomic_DNA"/>
</dbReference>
<dbReference type="AlphaFoldDB" id="A0ABD2ADE4"/>
<protein>
    <submittedName>
        <fullName evidence="2">Uncharacterized protein</fullName>
    </submittedName>
</protein>
<feature type="region of interest" description="Disordered" evidence="1">
    <location>
        <begin position="42"/>
        <end position="84"/>
    </location>
</feature>
<proteinExistence type="predicted"/>
<feature type="compositionally biased region" description="Basic and acidic residues" evidence="1">
    <location>
        <begin position="48"/>
        <end position="61"/>
    </location>
</feature>
<gene>
    <name evidence="2" type="ORF">V1478_012489</name>
</gene>
<name>A0ABD2ADE4_VESSQ</name>
<keyword evidence="3" id="KW-1185">Reference proteome</keyword>
<evidence type="ECO:0000313" key="3">
    <source>
        <dbReference type="Proteomes" id="UP001607302"/>
    </source>
</evidence>
<evidence type="ECO:0000256" key="1">
    <source>
        <dbReference type="SAM" id="MobiDB-lite"/>
    </source>
</evidence>
<feature type="compositionally biased region" description="Gly residues" evidence="1">
    <location>
        <begin position="63"/>
        <end position="74"/>
    </location>
</feature>
<dbReference type="Proteomes" id="UP001607302">
    <property type="component" value="Unassembled WGS sequence"/>
</dbReference>
<accession>A0ABD2ADE4</accession>